<name>A0AA36HST8_9DINO</name>
<comment type="caution">
    <text evidence="1">The sequence shown here is derived from an EMBL/GenBank/DDBJ whole genome shotgun (WGS) entry which is preliminary data.</text>
</comment>
<protein>
    <submittedName>
        <fullName evidence="1">Uncharacterized protein</fullName>
    </submittedName>
</protein>
<reference evidence="1" key="1">
    <citation type="submission" date="2023-08" db="EMBL/GenBank/DDBJ databases">
        <authorList>
            <person name="Chen Y."/>
            <person name="Shah S."/>
            <person name="Dougan E. K."/>
            <person name="Thang M."/>
            <person name="Chan C."/>
        </authorList>
    </citation>
    <scope>NUCLEOTIDE SEQUENCE</scope>
</reference>
<gene>
    <name evidence="1" type="ORF">EVOR1521_LOCUS4179</name>
</gene>
<dbReference type="EMBL" id="CAUJNA010000270">
    <property type="protein sequence ID" value="CAJ1374693.1"/>
    <property type="molecule type" value="Genomic_DNA"/>
</dbReference>
<accession>A0AA36HST8</accession>
<evidence type="ECO:0000313" key="2">
    <source>
        <dbReference type="Proteomes" id="UP001178507"/>
    </source>
</evidence>
<dbReference type="AlphaFoldDB" id="A0AA36HST8"/>
<proteinExistence type="predicted"/>
<feature type="non-terminal residue" evidence="1">
    <location>
        <position position="1"/>
    </location>
</feature>
<keyword evidence="2" id="KW-1185">Reference proteome</keyword>
<organism evidence="1 2">
    <name type="scientific">Effrenium voratum</name>
    <dbReference type="NCBI Taxonomy" id="2562239"/>
    <lineage>
        <taxon>Eukaryota</taxon>
        <taxon>Sar</taxon>
        <taxon>Alveolata</taxon>
        <taxon>Dinophyceae</taxon>
        <taxon>Suessiales</taxon>
        <taxon>Symbiodiniaceae</taxon>
        <taxon>Effrenium</taxon>
    </lineage>
</organism>
<dbReference type="Proteomes" id="UP001178507">
    <property type="component" value="Unassembled WGS sequence"/>
</dbReference>
<sequence>MAKRGATLTDVAARDTLFSDLDLALRALLLSQAGPQAGRVLRVLPTAAELRLPSELICAYRCGRLADALGVLRTRAAPVERAIARVCREEGGQAAMHVQVAEMN</sequence>
<evidence type="ECO:0000313" key="1">
    <source>
        <dbReference type="EMBL" id="CAJ1374693.1"/>
    </source>
</evidence>